<sequence length="291" mass="33302">MHKKIFVLLLCIGGFILLAFILFNQMINSRRSTTAVYSWDTVQVENPDDTVSTLISLDIDDIYQYASEAYLNDPVYLDNIIAFIQKTEQANKGVYLLNGEPEWAIDPDARELIQYINTVDELNQSLPKDQQIRGIVIDIEPQSLPEFESNPDLLMRHFTEGLTAAYQVANQKGLEVIVCLPYFFDTEGFSDELATIVQRASDQVAIMNYYRGKEIDHISNEASLSKQYHKPIQTIYELQAPGQFDLAEINTYHHLSLDAVVENFNQLKTHFSDQQVNLGLHEYKSLVKLLE</sequence>
<keyword evidence="1" id="KW-1133">Transmembrane helix</keyword>
<evidence type="ECO:0000313" key="2">
    <source>
        <dbReference type="EMBL" id="EFG49197.1"/>
    </source>
</evidence>
<gene>
    <name evidence="2" type="ORF">HMPREF0061_1381</name>
</gene>
<keyword evidence="1" id="KW-0472">Membrane</keyword>
<reference evidence="2 3" key="1">
    <citation type="submission" date="2010-04" db="EMBL/GenBank/DDBJ databases">
        <authorList>
            <person name="Muzny D."/>
            <person name="Qin X."/>
            <person name="Deng J."/>
            <person name="Jiang H."/>
            <person name="Liu Y."/>
            <person name="Qu J."/>
            <person name="Song X.-Z."/>
            <person name="Zhang L."/>
            <person name="Thornton R."/>
            <person name="Coyle M."/>
            <person name="Francisco L."/>
            <person name="Jackson L."/>
            <person name="Javaid M."/>
            <person name="Korchina V."/>
            <person name="Kovar C."/>
            <person name="Mata R."/>
            <person name="Mathew T."/>
            <person name="Ngo R."/>
            <person name="Nguyen L."/>
            <person name="Nguyen N."/>
            <person name="Okwuonu G."/>
            <person name="Ongeri F."/>
            <person name="Pham C."/>
            <person name="Simmons D."/>
            <person name="Wilczek-Boney K."/>
            <person name="Hale W."/>
            <person name="Jakkamsetti A."/>
            <person name="Pham P."/>
            <person name="Ruth R."/>
            <person name="San Lucas F."/>
            <person name="Warren J."/>
            <person name="Zhang J."/>
            <person name="Zhao Z."/>
            <person name="Zhou C."/>
            <person name="Zhu D."/>
            <person name="Lee S."/>
            <person name="Bess C."/>
            <person name="Blankenburg K."/>
            <person name="Forbes L."/>
            <person name="Fu Q."/>
            <person name="Gubbala S."/>
            <person name="Hirani K."/>
            <person name="Jayaseelan J.C."/>
            <person name="Lara F."/>
            <person name="Munidasa M."/>
            <person name="Palculict T."/>
            <person name="Patil S."/>
            <person name="Pu L.-L."/>
            <person name="Saada N."/>
            <person name="Tang L."/>
            <person name="Weissenberger G."/>
            <person name="Zhu Y."/>
            <person name="Hemphill L."/>
            <person name="Shang Y."/>
            <person name="Youmans B."/>
            <person name="Ayvaz T."/>
            <person name="Ross M."/>
            <person name="Santibanez J."/>
            <person name="Aqrawi P."/>
            <person name="Gross S."/>
            <person name="Joshi V."/>
            <person name="Fowler G."/>
            <person name="Nazareth L."/>
            <person name="Reid J."/>
            <person name="Worley K."/>
            <person name="Petrosino J."/>
            <person name="Highlander S."/>
            <person name="Gibbs R."/>
            <person name="Gibbs R."/>
        </authorList>
    </citation>
    <scope>NUCLEOTIDE SEQUENCE [LARGE SCALE GENOMIC DNA]</scope>
    <source>
        <strain evidence="2 3">ATCC 11563</strain>
    </source>
</reference>
<evidence type="ECO:0000313" key="3">
    <source>
        <dbReference type="Proteomes" id="UP000003764"/>
    </source>
</evidence>
<proteinExistence type="predicted"/>
<dbReference type="Proteomes" id="UP000003764">
    <property type="component" value="Unassembled WGS sequence"/>
</dbReference>
<keyword evidence="1" id="KW-0812">Transmembrane</keyword>
<keyword evidence="3" id="KW-1185">Reference proteome</keyword>
<dbReference type="EMBL" id="ADNT01000092">
    <property type="protein sequence ID" value="EFG49197.1"/>
    <property type="molecule type" value="Genomic_DNA"/>
</dbReference>
<comment type="caution">
    <text evidence="2">The sequence shown here is derived from an EMBL/GenBank/DDBJ whole genome shotgun (WGS) entry which is preliminary data.</text>
</comment>
<evidence type="ECO:0000256" key="1">
    <source>
        <dbReference type="SAM" id="Phobius"/>
    </source>
</evidence>
<organism evidence="2 3">
    <name type="scientific">Aerococcus viridans (strain ATCC 11563 / DSM 20340 / CCUG 4311 / JCM 20461 / NBRC 12219 / NCTC 8251 / M1)</name>
    <dbReference type="NCBI Taxonomy" id="655812"/>
    <lineage>
        <taxon>Bacteria</taxon>
        <taxon>Bacillati</taxon>
        <taxon>Bacillota</taxon>
        <taxon>Bacilli</taxon>
        <taxon>Lactobacillales</taxon>
        <taxon>Aerococcaceae</taxon>
        <taxon>Aerococcus</taxon>
    </lineage>
</organism>
<name>A0ABP2I7M4_AERVM</name>
<protein>
    <submittedName>
        <fullName evidence="2">Uncharacterized protein</fullName>
    </submittedName>
</protein>
<feature type="transmembrane region" description="Helical" evidence="1">
    <location>
        <begin position="6"/>
        <end position="23"/>
    </location>
</feature>
<accession>A0ABP2I7M4</accession>